<dbReference type="EMBL" id="QICH01000002">
    <property type="protein sequence ID" value="PXF63019.1"/>
    <property type="molecule type" value="Genomic_DNA"/>
</dbReference>
<comment type="subcellular location">
    <subcellularLocation>
        <location evidence="10">Cell inner membrane</location>
        <topology evidence="10">Multi-pass membrane protein</topology>
    </subcellularLocation>
</comment>
<evidence type="ECO:0000256" key="6">
    <source>
        <dbReference type="ARBA" id="ARBA00022967"/>
    </source>
</evidence>
<feature type="transmembrane region" description="Helical" evidence="10">
    <location>
        <begin position="320"/>
        <end position="338"/>
    </location>
</feature>
<keyword evidence="3 10" id="KW-0285">Flavoprotein</keyword>
<dbReference type="Pfam" id="PF03116">
    <property type="entry name" value="NQR2_RnfD_RnfE"/>
    <property type="match status" value="1"/>
</dbReference>
<dbReference type="GO" id="GO:0055085">
    <property type="term" value="P:transmembrane transport"/>
    <property type="evidence" value="ECO:0007669"/>
    <property type="project" value="InterPro"/>
</dbReference>
<dbReference type="AlphaFoldDB" id="A0A318DA29"/>
<evidence type="ECO:0000256" key="9">
    <source>
        <dbReference type="ARBA" id="ARBA00023136"/>
    </source>
</evidence>
<feature type="transmembrane region" description="Helical" evidence="10">
    <location>
        <begin position="215"/>
        <end position="233"/>
    </location>
</feature>
<comment type="cofactor">
    <cofactor evidence="10">
        <name>FMN</name>
        <dbReference type="ChEBI" id="CHEBI:58210"/>
    </cofactor>
</comment>
<feature type="transmembrane region" description="Helical" evidence="10">
    <location>
        <begin position="296"/>
        <end position="314"/>
    </location>
</feature>
<dbReference type="EC" id="7.-.-.-" evidence="10"/>
<comment type="function">
    <text evidence="10">Part of a membrane-bound complex that couples electron transfer with translocation of ions across the membrane.</text>
</comment>
<dbReference type="GO" id="GO:0022900">
    <property type="term" value="P:electron transport chain"/>
    <property type="evidence" value="ECO:0007669"/>
    <property type="project" value="UniProtKB-UniRule"/>
</dbReference>
<keyword evidence="5 10" id="KW-0812">Transmembrane</keyword>
<feature type="transmembrane region" description="Helical" evidence="10">
    <location>
        <begin position="240"/>
        <end position="258"/>
    </location>
</feature>
<protein>
    <recommendedName>
        <fullName evidence="10">Ion-translocating oxidoreductase complex subunit D</fullName>
        <ecNumber evidence="10">7.-.-.-</ecNumber>
    </recommendedName>
    <alternativeName>
        <fullName evidence="10">Rnf electron transport complex subunit D</fullName>
    </alternativeName>
</protein>
<feature type="transmembrane region" description="Helical" evidence="10">
    <location>
        <begin position="43"/>
        <end position="60"/>
    </location>
</feature>
<keyword evidence="7 10" id="KW-0249">Electron transport</keyword>
<evidence type="ECO:0000256" key="7">
    <source>
        <dbReference type="ARBA" id="ARBA00022982"/>
    </source>
</evidence>
<reference evidence="12 13" key="1">
    <citation type="submission" date="2018-05" db="EMBL/GenBank/DDBJ databases">
        <title>Kangiella spongicola genome sequence.</title>
        <authorList>
            <person name="Maclea K.S."/>
            <person name="Goen A.E."/>
            <person name="Kelley C."/>
            <person name="Underriner A."/>
            <person name="Silverwood T."/>
            <person name="Trachtenberg A.M."/>
        </authorList>
    </citation>
    <scope>NUCLEOTIDE SEQUENCE [LARGE SCALE GENOMIC DNA]</scope>
    <source>
        <strain evidence="12 13">ATCC BAA-2076</strain>
    </source>
</reference>
<evidence type="ECO:0000256" key="5">
    <source>
        <dbReference type="ARBA" id="ARBA00022692"/>
    </source>
</evidence>
<name>A0A318DA29_9GAMM</name>
<keyword evidence="10" id="KW-0997">Cell inner membrane</keyword>
<evidence type="ECO:0000256" key="3">
    <source>
        <dbReference type="ARBA" id="ARBA00022630"/>
    </source>
</evidence>
<comment type="subunit">
    <text evidence="10">The complex is composed of six subunits: RnfA, RnfB, RnfC, RnfD, RnfE and RnfG.</text>
</comment>
<dbReference type="InterPro" id="IPR011303">
    <property type="entry name" value="RnfD_bac"/>
</dbReference>
<keyword evidence="8 10" id="KW-1133">Transmembrane helix</keyword>
<evidence type="ECO:0000256" key="2">
    <source>
        <dbReference type="ARBA" id="ARBA00022553"/>
    </source>
</evidence>
<accession>A0A318DA29</accession>
<dbReference type="PANTHER" id="PTHR30578:SF0">
    <property type="entry name" value="ION-TRANSLOCATING OXIDOREDUCTASE COMPLEX SUBUNIT D"/>
    <property type="match status" value="1"/>
</dbReference>
<evidence type="ECO:0000313" key="13">
    <source>
        <dbReference type="Proteomes" id="UP000247689"/>
    </source>
</evidence>
<keyword evidence="1 10" id="KW-0813">Transport</keyword>
<feature type="region of interest" description="Disordered" evidence="11">
    <location>
        <begin position="348"/>
        <end position="371"/>
    </location>
</feature>
<dbReference type="Proteomes" id="UP000247689">
    <property type="component" value="Unassembled WGS sequence"/>
</dbReference>
<comment type="caution">
    <text evidence="12">The sequence shown here is derived from an EMBL/GenBank/DDBJ whole genome shotgun (WGS) entry which is preliminary data.</text>
</comment>
<dbReference type="HAMAP" id="MF_00462">
    <property type="entry name" value="RsxD_RnfD"/>
    <property type="match status" value="1"/>
</dbReference>
<keyword evidence="4 10" id="KW-0288">FMN</keyword>
<feature type="transmembrane region" description="Helical" evidence="10">
    <location>
        <begin position="118"/>
        <end position="135"/>
    </location>
</feature>
<evidence type="ECO:0000256" key="4">
    <source>
        <dbReference type="ARBA" id="ARBA00022643"/>
    </source>
</evidence>
<evidence type="ECO:0000256" key="1">
    <source>
        <dbReference type="ARBA" id="ARBA00022448"/>
    </source>
</evidence>
<proteinExistence type="inferred from homology"/>
<keyword evidence="2 10" id="KW-0597">Phosphoprotein</keyword>
<keyword evidence="9 10" id="KW-0472">Membrane</keyword>
<dbReference type="NCBIfam" id="TIGR01946">
    <property type="entry name" value="rnfD"/>
    <property type="match status" value="1"/>
</dbReference>
<evidence type="ECO:0000256" key="10">
    <source>
        <dbReference type="HAMAP-Rule" id="MF_00462"/>
    </source>
</evidence>
<dbReference type="GO" id="GO:0005886">
    <property type="term" value="C:plasma membrane"/>
    <property type="evidence" value="ECO:0007669"/>
    <property type="project" value="UniProtKB-SubCell"/>
</dbReference>
<organism evidence="12 13">
    <name type="scientific">Kangiella spongicola</name>
    <dbReference type="NCBI Taxonomy" id="796379"/>
    <lineage>
        <taxon>Bacteria</taxon>
        <taxon>Pseudomonadati</taxon>
        <taxon>Pseudomonadota</taxon>
        <taxon>Gammaproteobacteria</taxon>
        <taxon>Kangiellales</taxon>
        <taxon>Kangiellaceae</taxon>
        <taxon>Kangiella</taxon>
    </lineage>
</organism>
<sequence>MSILSSPFAKKPNSVTQMMLWVVIATLPGLLALLYFFGFGVLFNLVIACSVALITEALILKLRKRPIAPILWDGSAFVTAWLLALALPPLLPWWMTVLGTSFAIVFAKHVYGGLGNNIFNPAMVGYVLLLISFPLEMTTWLPPQELAANPVGFIEAISIIFTGAASDPAIVDSLKQGVDGFTMATPLDHIKTELAQGYRIPEAESAAIVSGLSGVGWQWVNLGFLAGGLVLLFKRIIGWQIPIAVLLGMGLVSLPLFFANSDHYLFPMFHGFAGATMLGAFFIATDPVTASTTPKGRWIFGLGIGVITVLIRTFGGYPDAIAFAVLLMNMTVPMIDYYTKPRVYGHKANKGHGTKKGHDEKTSAIKAKGAN</sequence>
<keyword evidence="6 10" id="KW-1278">Translocase</keyword>
<keyword evidence="13" id="KW-1185">Reference proteome</keyword>
<dbReference type="PANTHER" id="PTHR30578">
    <property type="entry name" value="ELECTRON TRANSPORT COMPLEX PROTEIN RNFD"/>
    <property type="match status" value="1"/>
</dbReference>
<keyword evidence="10" id="KW-1003">Cell membrane</keyword>
<evidence type="ECO:0000256" key="11">
    <source>
        <dbReference type="SAM" id="MobiDB-lite"/>
    </source>
</evidence>
<dbReference type="InterPro" id="IPR004338">
    <property type="entry name" value="NqrB/RnfD"/>
</dbReference>
<feature type="transmembrane region" description="Helical" evidence="10">
    <location>
        <begin position="67"/>
        <end position="87"/>
    </location>
</feature>
<evidence type="ECO:0000256" key="8">
    <source>
        <dbReference type="ARBA" id="ARBA00022989"/>
    </source>
</evidence>
<dbReference type="NCBIfam" id="NF002011">
    <property type="entry name" value="PRK00816.1"/>
    <property type="match status" value="1"/>
</dbReference>
<dbReference type="RefSeq" id="WP_110200822.1">
    <property type="nucleotide sequence ID" value="NZ_QICH01000002.1"/>
</dbReference>
<gene>
    <name evidence="10" type="primary">rnfD</name>
    <name evidence="12" type="ORF">DL796_06075</name>
</gene>
<feature type="transmembrane region" description="Helical" evidence="10">
    <location>
        <begin position="20"/>
        <end position="37"/>
    </location>
</feature>
<dbReference type="OrthoDB" id="9776359at2"/>
<evidence type="ECO:0000313" key="12">
    <source>
        <dbReference type="EMBL" id="PXF63019.1"/>
    </source>
</evidence>
<feature type="modified residue" description="FMN phosphoryl threonine" evidence="10">
    <location>
        <position position="185"/>
    </location>
</feature>
<feature type="transmembrane region" description="Helical" evidence="10">
    <location>
        <begin position="264"/>
        <end position="284"/>
    </location>
</feature>
<comment type="similarity">
    <text evidence="10">Belongs to the NqrB/RnfD family.</text>
</comment>